<sequence>MTHSRVQKSLQNARVSFCFNAAAMALAFFSRKYFLAALGSPFLGLSGTLSNLLALLNLAELGVGTVTASLLYRPLLEKNHSQINGIIAMVGRQYRRIGLAIALTGIVLAGALPLIFPATGLSMPVIFFAYFSLLAGSLIGYFFNYQQVLLDADQRNYVITAWFQSSLIVKVLLQIAILRLTHSLYAWIFIELLAAIVQSILLHWRIRRTYPWLNTNNAPLLDSDQRKDATRKLKQVAIHRLADFSLYSTKDLFIYAFSSLTIVAYYGNYMAIIWRLNQLVLKLFTSMQASIGSLVAEHNIPKAVRIFWEVIALRYFAISVFVYVQYHIMSPFITLWLGTQYVLPMGMLGLILCNIFLMEARSTVINFLQAYGLFADVWAPITEAGLHLLLSGVLGYCFGVNGVLAASALSLFAISYCWKPFYLFRRGFMLPVNSFWINISKYHLSIAAAWFLADRLLAALPLPPPANGFPALLLYGACTTGIYAVVLATLLAPLKGAQALGRRLICMIHKPKNATP</sequence>
<evidence type="ECO:0000256" key="2">
    <source>
        <dbReference type="ARBA" id="ARBA00022475"/>
    </source>
</evidence>
<feature type="transmembrane region" description="Helical" evidence="6">
    <location>
        <begin position="97"/>
        <end position="119"/>
    </location>
</feature>
<dbReference type="AlphaFoldDB" id="A0A1C3ZAS5"/>
<feature type="transmembrane region" description="Helical" evidence="6">
    <location>
        <begin position="184"/>
        <end position="204"/>
    </location>
</feature>
<feature type="transmembrane region" description="Helical" evidence="6">
    <location>
        <begin position="125"/>
        <end position="145"/>
    </location>
</feature>
<evidence type="ECO:0000256" key="1">
    <source>
        <dbReference type="ARBA" id="ARBA00004651"/>
    </source>
</evidence>
<dbReference type="STRING" id="1335309.GA0116948_101311"/>
<feature type="transmembrane region" description="Helical" evidence="6">
    <location>
        <begin position="393"/>
        <end position="418"/>
    </location>
</feature>
<reference evidence="7 8" key="1">
    <citation type="submission" date="2016-08" db="EMBL/GenBank/DDBJ databases">
        <authorList>
            <person name="Seilhamer J.J."/>
        </authorList>
    </citation>
    <scope>NUCLEOTIDE SEQUENCE [LARGE SCALE GENOMIC DNA]</scope>
    <source>
        <strain evidence="7 8">A37T2</strain>
    </source>
</reference>
<gene>
    <name evidence="7" type="ORF">GA0116948_101311</name>
</gene>
<dbReference type="GO" id="GO:0005886">
    <property type="term" value="C:plasma membrane"/>
    <property type="evidence" value="ECO:0007669"/>
    <property type="project" value="UniProtKB-SubCell"/>
</dbReference>
<dbReference type="OrthoDB" id="8609648at2"/>
<keyword evidence="3 6" id="KW-0812">Transmembrane</keyword>
<keyword evidence="4 6" id="KW-1133">Transmembrane helix</keyword>
<feature type="transmembrane region" description="Helical" evidence="6">
    <location>
        <begin position="157"/>
        <end position="178"/>
    </location>
</feature>
<dbReference type="InterPro" id="IPR050833">
    <property type="entry name" value="Poly_Biosynth_Transport"/>
</dbReference>
<organism evidence="7 8">
    <name type="scientific">Chitinophaga costaii</name>
    <dbReference type="NCBI Taxonomy" id="1335309"/>
    <lineage>
        <taxon>Bacteria</taxon>
        <taxon>Pseudomonadati</taxon>
        <taxon>Bacteroidota</taxon>
        <taxon>Chitinophagia</taxon>
        <taxon>Chitinophagales</taxon>
        <taxon>Chitinophagaceae</taxon>
        <taxon>Chitinophaga</taxon>
    </lineage>
</organism>
<feature type="transmembrane region" description="Helical" evidence="6">
    <location>
        <begin position="430"/>
        <end position="452"/>
    </location>
</feature>
<dbReference type="PANTHER" id="PTHR30250:SF26">
    <property type="entry name" value="PSMA PROTEIN"/>
    <property type="match status" value="1"/>
</dbReference>
<name>A0A1C3ZAS5_9BACT</name>
<keyword evidence="8" id="KW-1185">Reference proteome</keyword>
<keyword evidence="5 6" id="KW-0472">Membrane</keyword>
<feature type="transmembrane region" description="Helical" evidence="6">
    <location>
        <begin position="252"/>
        <end position="273"/>
    </location>
</feature>
<evidence type="ECO:0000256" key="3">
    <source>
        <dbReference type="ARBA" id="ARBA00022692"/>
    </source>
</evidence>
<dbReference type="PANTHER" id="PTHR30250">
    <property type="entry name" value="PST FAMILY PREDICTED COLANIC ACID TRANSPORTER"/>
    <property type="match status" value="1"/>
</dbReference>
<feature type="transmembrane region" description="Helical" evidence="6">
    <location>
        <begin position="472"/>
        <end position="494"/>
    </location>
</feature>
<evidence type="ECO:0000256" key="4">
    <source>
        <dbReference type="ARBA" id="ARBA00022989"/>
    </source>
</evidence>
<dbReference type="Proteomes" id="UP000242818">
    <property type="component" value="Unassembled WGS sequence"/>
</dbReference>
<feature type="transmembrane region" description="Helical" evidence="6">
    <location>
        <begin position="364"/>
        <end position="381"/>
    </location>
</feature>
<feature type="transmembrane region" description="Helical" evidence="6">
    <location>
        <begin position="12"/>
        <end position="34"/>
    </location>
</feature>
<comment type="subcellular location">
    <subcellularLocation>
        <location evidence="1">Cell membrane</location>
        <topology evidence="1">Multi-pass membrane protein</topology>
    </subcellularLocation>
</comment>
<dbReference type="RefSeq" id="WP_089708307.1">
    <property type="nucleotide sequence ID" value="NZ_FMAR01000001.1"/>
</dbReference>
<evidence type="ECO:0000313" key="8">
    <source>
        <dbReference type="Proteomes" id="UP000242818"/>
    </source>
</evidence>
<feature type="transmembrane region" description="Helical" evidence="6">
    <location>
        <begin position="54"/>
        <end position="76"/>
    </location>
</feature>
<evidence type="ECO:0000256" key="6">
    <source>
        <dbReference type="SAM" id="Phobius"/>
    </source>
</evidence>
<proteinExistence type="predicted"/>
<protein>
    <recommendedName>
        <fullName evidence="9">Membrane protein involved in the export of O-antigen and teichoic acid</fullName>
    </recommendedName>
</protein>
<feature type="transmembrane region" description="Helical" evidence="6">
    <location>
        <begin position="332"/>
        <end position="357"/>
    </location>
</feature>
<dbReference type="EMBL" id="FMAR01000001">
    <property type="protein sequence ID" value="SCB79396.1"/>
    <property type="molecule type" value="Genomic_DNA"/>
</dbReference>
<evidence type="ECO:0008006" key="9">
    <source>
        <dbReference type="Google" id="ProtNLM"/>
    </source>
</evidence>
<accession>A0A1C3ZAS5</accession>
<keyword evidence="2" id="KW-1003">Cell membrane</keyword>
<evidence type="ECO:0000313" key="7">
    <source>
        <dbReference type="EMBL" id="SCB79396.1"/>
    </source>
</evidence>
<evidence type="ECO:0000256" key="5">
    <source>
        <dbReference type="ARBA" id="ARBA00023136"/>
    </source>
</evidence>